<keyword evidence="2" id="KW-1133">Transmembrane helix</keyword>
<accession>A0A3G3JU15</accession>
<dbReference type="KEGG" id="coh:EAV92_03490"/>
<keyword evidence="2" id="KW-0472">Membrane</keyword>
<evidence type="ECO:0000256" key="1">
    <source>
        <dbReference type="SAM" id="MobiDB-lite"/>
    </source>
</evidence>
<dbReference type="EMBL" id="CP033433">
    <property type="protein sequence ID" value="AYQ71718.1"/>
    <property type="molecule type" value="Genomic_DNA"/>
</dbReference>
<dbReference type="Pfam" id="PF07454">
    <property type="entry name" value="SpoIIP"/>
    <property type="match status" value="1"/>
</dbReference>
<evidence type="ECO:0000313" key="3">
    <source>
        <dbReference type="EMBL" id="AYQ71718.1"/>
    </source>
</evidence>
<sequence length="431" mass="46952">MKRTVVRNSWHHVQHRFRKLLATGRAYFILSLCSMVVFIMLGLAGMLQNTFAVSPSQSMKGFAASVPGRFFESLLGFELPHMPAGDEPSPFQAGKLAAFLVRFLTDLNPDDPKSLLALEMPGMVPDQSVLLRPGSGGGDDAPEDHGPLETDAGQEAADPPVGSPDDAAPSNTPDPANQPPASTPSDSGEASAPSDSSDNPPPQRSTGENKVVFIYHSHNRESWLPELQNGSKDPTDSKINVTLVGKRLAQQLEAKGVGAAHSSKDYASSIKSYNWNYSYKYSLQTVKQALAGNKNLKFFFDIHRDSQPRSKTTTTIRGTDYAQVFFIIGHRNPNWKQNEEFASRIQERLEKDYPGLSRGIWGKTAATGNGEYNQSVSPDSVLIEIGGKDNTLKECYRTADALAEVIADLYWENQDAVKVNGNPPAEGVGND</sequence>
<keyword evidence="4" id="KW-1185">Reference proteome</keyword>
<dbReference type="AlphaFoldDB" id="A0A3G3JU15"/>
<dbReference type="Proteomes" id="UP000269097">
    <property type="component" value="Chromosome"/>
</dbReference>
<protein>
    <submittedName>
        <fullName evidence="3">Stage II sporulation protein P</fullName>
    </submittedName>
</protein>
<dbReference type="SUPFAM" id="SSF53187">
    <property type="entry name" value="Zn-dependent exopeptidases"/>
    <property type="match status" value="1"/>
</dbReference>
<dbReference type="NCBIfam" id="TIGR02867">
    <property type="entry name" value="spore_II_P"/>
    <property type="match status" value="1"/>
</dbReference>
<keyword evidence="2" id="KW-0812">Transmembrane</keyword>
<proteinExistence type="predicted"/>
<gene>
    <name evidence="3" type="ORF">EAV92_03490</name>
</gene>
<feature type="region of interest" description="Disordered" evidence="1">
    <location>
        <begin position="127"/>
        <end position="207"/>
    </location>
</feature>
<organism evidence="3 4">
    <name type="scientific">Cohnella candidum</name>
    <dbReference type="NCBI Taxonomy" id="2674991"/>
    <lineage>
        <taxon>Bacteria</taxon>
        <taxon>Bacillati</taxon>
        <taxon>Bacillota</taxon>
        <taxon>Bacilli</taxon>
        <taxon>Bacillales</taxon>
        <taxon>Paenibacillaceae</taxon>
        <taxon>Cohnella</taxon>
    </lineage>
</organism>
<name>A0A3G3JU15_9BACL</name>
<evidence type="ECO:0000256" key="2">
    <source>
        <dbReference type="SAM" id="Phobius"/>
    </source>
</evidence>
<evidence type="ECO:0000313" key="4">
    <source>
        <dbReference type="Proteomes" id="UP000269097"/>
    </source>
</evidence>
<dbReference type="Gene3D" id="3.40.630.40">
    <property type="entry name" value="Zn-dependent exopeptidases"/>
    <property type="match status" value="1"/>
</dbReference>
<reference evidence="3 4" key="1">
    <citation type="submission" date="2018-10" db="EMBL/GenBank/DDBJ databases">
        <title>Genome Sequence of Cohnella sp.</title>
        <authorList>
            <person name="Srinivasan S."/>
            <person name="Kim M.K."/>
        </authorList>
    </citation>
    <scope>NUCLEOTIDE SEQUENCE [LARGE SCALE GENOMIC DNA]</scope>
    <source>
        <strain evidence="3 4">18JY8-7</strain>
    </source>
</reference>
<dbReference type="RefSeq" id="WP_123039781.1">
    <property type="nucleotide sequence ID" value="NZ_CP033433.1"/>
</dbReference>
<dbReference type="InterPro" id="IPR010897">
    <property type="entry name" value="Spore_II_P"/>
</dbReference>
<feature type="transmembrane region" description="Helical" evidence="2">
    <location>
        <begin position="26"/>
        <end position="47"/>
    </location>
</feature>